<protein>
    <submittedName>
        <fullName evidence="2">Uncharacterized protein</fullName>
    </submittedName>
</protein>
<gene>
    <name evidence="2" type="ordered locus">Bind_3776</name>
</gene>
<sequence>MANPRATHPFVLRADKTMKREASAGALGRRHAFPLNQAIEFSSNANTWPSAASRQAWRLAETAALFRLRRSSPAFGRGEDPSPSPLPAIESLNRLPHRRKDT</sequence>
<name>B2ILC2_BEII9</name>
<evidence type="ECO:0000313" key="2">
    <source>
        <dbReference type="EMBL" id="ACB97322.1"/>
    </source>
</evidence>
<dbReference type="AlphaFoldDB" id="B2ILC2"/>
<evidence type="ECO:0000313" key="3">
    <source>
        <dbReference type="Proteomes" id="UP000001695"/>
    </source>
</evidence>
<dbReference type="KEGG" id="bid:Bind_3776"/>
<evidence type="ECO:0000256" key="1">
    <source>
        <dbReference type="SAM" id="MobiDB-lite"/>
    </source>
</evidence>
<keyword evidence="2" id="KW-0614">Plasmid</keyword>
<keyword evidence="3" id="KW-1185">Reference proteome</keyword>
<accession>B2ILC2</accession>
<feature type="region of interest" description="Disordered" evidence="1">
    <location>
        <begin position="71"/>
        <end position="102"/>
    </location>
</feature>
<dbReference type="HOGENOM" id="CLU_2271896_0_0_5"/>
<dbReference type="RefSeq" id="WP_012382935.1">
    <property type="nucleotide sequence ID" value="NC_010580.1"/>
</dbReference>
<organism evidence="2 3">
    <name type="scientific">Beijerinckia indica subsp. indica (strain ATCC 9039 / DSM 1715 / NCIMB 8712)</name>
    <dbReference type="NCBI Taxonomy" id="395963"/>
    <lineage>
        <taxon>Bacteria</taxon>
        <taxon>Pseudomonadati</taxon>
        <taxon>Pseudomonadota</taxon>
        <taxon>Alphaproteobacteria</taxon>
        <taxon>Hyphomicrobiales</taxon>
        <taxon>Beijerinckiaceae</taxon>
        <taxon>Beijerinckia</taxon>
    </lineage>
</organism>
<dbReference type="EMBL" id="CP001017">
    <property type="protein sequence ID" value="ACB97322.1"/>
    <property type="molecule type" value="Genomic_DNA"/>
</dbReference>
<geneLocation type="plasmid" evidence="2 3">
    <name>pBIND01</name>
</geneLocation>
<reference evidence="2 3" key="1">
    <citation type="submission" date="2008-03" db="EMBL/GenBank/DDBJ databases">
        <title>Complete sequence of plasmid1 of Beijerinckia indica subsp. indica ATCC 9039.</title>
        <authorList>
            <consortium name="US DOE Joint Genome Institute"/>
            <person name="Copeland A."/>
            <person name="Lucas S."/>
            <person name="Lapidus A."/>
            <person name="Glavina del Rio T."/>
            <person name="Dalin E."/>
            <person name="Tice H."/>
            <person name="Bruce D."/>
            <person name="Goodwin L."/>
            <person name="Pitluck S."/>
            <person name="LaButti K."/>
            <person name="Schmutz J."/>
            <person name="Larimer F."/>
            <person name="Land M."/>
            <person name="Hauser L."/>
            <person name="Kyrpides N."/>
            <person name="Mikhailova N."/>
            <person name="Dunfield P.F."/>
            <person name="Dedysh S.N."/>
            <person name="Liesack W."/>
            <person name="Saw J.H."/>
            <person name="Alam M."/>
            <person name="Chen Y."/>
            <person name="Murrell J.C."/>
            <person name="Richardson P."/>
        </authorList>
    </citation>
    <scope>NUCLEOTIDE SEQUENCE [LARGE SCALE GENOMIC DNA]</scope>
    <source>
        <strain evidence="3">ATCC 9039 / DSM 1715 / NCIMB 8712</strain>
        <plasmid evidence="2 3">pBIND01</plasmid>
    </source>
</reference>
<proteinExistence type="predicted"/>
<dbReference type="Proteomes" id="UP000001695">
    <property type="component" value="Plasmid pBIND01"/>
</dbReference>